<dbReference type="Proteomes" id="UP000219467">
    <property type="component" value="Unassembled WGS sequence"/>
</dbReference>
<gene>
    <name evidence="1" type="ORF">SAMN05878503_11192</name>
</gene>
<reference evidence="2" key="1">
    <citation type="submission" date="2017-08" db="EMBL/GenBank/DDBJ databases">
        <authorList>
            <person name="Varghese N."/>
            <person name="Submissions S."/>
        </authorList>
    </citation>
    <scope>NUCLEOTIDE SEQUENCE [LARGE SCALE GENOMIC DNA]</scope>
    <source>
        <strain evidence="2">JA234</strain>
    </source>
</reference>
<keyword evidence="2" id="KW-1185">Reference proteome</keyword>
<name>A0A285CY99_9RHOB</name>
<organism evidence="1 2">
    <name type="scientific">Cereibacter ovatus</name>
    <dbReference type="NCBI Taxonomy" id="439529"/>
    <lineage>
        <taxon>Bacteria</taxon>
        <taxon>Pseudomonadati</taxon>
        <taxon>Pseudomonadota</taxon>
        <taxon>Alphaproteobacteria</taxon>
        <taxon>Rhodobacterales</taxon>
        <taxon>Paracoccaceae</taxon>
        <taxon>Cereibacter</taxon>
    </lineage>
</organism>
<protein>
    <submittedName>
        <fullName evidence="1">Uncharacterized protein</fullName>
    </submittedName>
</protein>
<dbReference type="RefSeq" id="WP_097030971.1">
    <property type="nucleotide sequence ID" value="NZ_OAOQ01000011.1"/>
</dbReference>
<dbReference type="AlphaFoldDB" id="A0A285CY99"/>
<dbReference type="OrthoDB" id="7689895at2"/>
<evidence type="ECO:0000313" key="2">
    <source>
        <dbReference type="Proteomes" id="UP000219467"/>
    </source>
</evidence>
<evidence type="ECO:0000313" key="1">
    <source>
        <dbReference type="EMBL" id="SNX72038.1"/>
    </source>
</evidence>
<sequence length="101" mass="11257">MHKANAADELAEVRAAIARLRLREARICATILATPEEAAGGLQFRAEVAERRFRLFDPALLPGSVLSDPRYWRESVSREVRCLPAADTPPMIAPRPRCPLH</sequence>
<dbReference type="EMBL" id="OAOQ01000011">
    <property type="protein sequence ID" value="SNX72038.1"/>
    <property type="molecule type" value="Genomic_DNA"/>
</dbReference>
<proteinExistence type="predicted"/>
<accession>A0A285CY99</accession>